<gene>
    <name evidence="2" type="ORF">J3U88_26330</name>
</gene>
<dbReference type="AlphaFoldDB" id="A0A8J7U5S5"/>
<sequence>MNNQEETVAYLSIDDSSQKERLKRAIDSKKMKIKHFAREAGMAYPSLRDYYTGVRKPGYDALTTILAFTGVSGDWLILGKGPMFLDEKETCEEVDSNLIAEIARHLTYAYDHHIEAAVAQSGENGVYSINRRRLKHRINEAGERALLMANVYNKVAPVKDQQSREDELKRVVKDVVDLHKKLTENRVKELQEYWD</sequence>
<evidence type="ECO:0000313" key="2">
    <source>
        <dbReference type="EMBL" id="MBO1322022.1"/>
    </source>
</evidence>
<organism evidence="2 3">
    <name type="scientific">Acanthopleuribacter pedis</name>
    <dbReference type="NCBI Taxonomy" id="442870"/>
    <lineage>
        <taxon>Bacteria</taxon>
        <taxon>Pseudomonadati</taxon>
        <taxon>Acidobacteriota</taxon>
        <taxon>Holophagae</taxon>
        <taxon>Acanthopleuribacterales</taxon>
        <taxon>Acanthopleuribacteraceae</taxon>
        <taxon>Acanthopleuribacter</taxon>
    </lineage>
</organism>
<evidence type="ECO:0000259" key="1">
    <source>
        <dbReference type="PROSITE" id="PS50943"/>
    </source>
</evidence>
<dbReference type="InterPro" id="IPR010982">
    <property type="entry name" value="Lambda_DNA-bd_dom_sf"/>
</dbReference>
<dbReference type="RefSeq" id="WP_207861992.1">
    <property type="nucleotide sequence ID" value="NZ_JAFREP010000030.1"/>
</dbReference>
<proteinExistence type="predicted"/>
<dbReference type="GO" id="GO:0003677">
    <property type="term" value="F:DNA binding"/>
    <property type="evidence" value="ECO:0007669"/>
    <property type="project" value="InterPro"/>
</dbReference>
<dbReference type="CDD" id="cd00093">
    <property type="entry name" value="HTH_XRE"/>
    <property type="match status" value="1"/>
</dbReference>
<dbReference type="Proteomes" id="UP000664417">
    <property type="component" value="Unassembled WGS sequence"/>
</dbReference>
<dbReference type="SMART" id="SM00530">
    <property type="entry name" value="HTH_XRE"/>
    <property type="match status" value="1"/>
</dbReference>
<keyword evidence="3" id="KW-1185">Reference proteome</keyword>
<dbReference type="SUPFAM" id="SSF47413">
    <property type="entry name" value="lambda repressor-like DNA-binding domains"/>
    <property type="match status" value="1"/>
</dbReference>
<dbReference type="PROSITE" id="PS50943">
    <property type="entry name" value="HTH_CROC1"/>
    <property type="match status" value="1"/>
</dbReference>
<protein>
    <recommendedName>
        <fullName evidence="1">HTH cro/C1-type domain-containing protein</fullName>
    </recommendedName>
</protein>
<dbReference type="Gene3D" id="1.10.260.40">
    <property type="entry name" value="lambda repressor-like DNA-binding domains"/>
    <property type="match status" value="1"/>
</dbReference>
<comment type="caution">
    <text evidence="2">The sequence shown here is derived from an EMBL/GenBank/DDBJ whole genome shotgun (WGS) entry which is preliminary data.</text>
</comment>
<feature type="domain" description="HTH cro/C1-type" evidence="1">
    <location>
        <begin position="22"/>
        <end position="76"/>
    </location>
</feature>
<name>A0A8J7U5S5_9BACT</name>
<evidence type="ECO:0000313" key="3">
    <source>
        <dbReference type="Proteomes" id="UP000664417"/>
    </source>
</evidence>
<dbReference type="EMBL" id="JAFREP010000030">
    <property type="protein sequence ID" value="MBO1322022.1"/>
    <property type="molecule type" value="Genomic_DNA"/>
</dbReference>
<reference evidence="2" key="1">
    <citation type="submission" date="2021-03" db="EMBL/GenBank/DDBJ databases">
        <authorList>
            <person name="Wang G."/>
        </authorList>
    </citation>
    <scope>NUCLEOTIDE SEQUENCE</scope>
    <source>
        <strain evidence="2">KCTC 12899</strain>
    </source>
</reference>
<accession>A0A8J7U5S5</accession>
<dbReference type="InterPro" id="IPR001387">
    <property type="entry name" value="Cro/C1-type_HTH"/>
</dbReference>